<sequence length="168" mass="19487">MKMRSRVMVYLLIPILIFIGILITPPSEESLKLATMTVVSIQEMIPYEKEYTAQKVLEERTIDDKSAIIEEWRLEQGARTSYSYVLRLRGFEHVTQIDAGAANTRSDGYYAMQAHSPIFETDKPVSTNYPIVVFSSEQRLVIGQMDFRVIYEEDGRLEKWIVLEDKQE</sequence>
<name>A0ABW2PL78_9BACL</name>
<evidence type="ECO:0000313" key="1">
    <source>
        <dbReference type="EMBL" id="MFC7389952.1"/>
    </source>
</evidence>
<organism evidence="1 2">
    <name type="scientific">Exiguobacterium aestuarii</name>
    <dbReference type="NCBI Taxonomy" id="273527"/>
    <lineage>
        <taxon>Bacteria</taxon>
        <taxon>Bacillati</taxon>
        <taxon>Bacillota</taxon>
        <taxon>Bacilli</taxon>
        <taxon>Bacillales</taxon>
        <taxon>Bacillales Family XII. Incertae Sedis</taxon>
        <taxon>Exiguobacterium</taxon>
    </lineage>
</organism>
<proteinExistence type="predicted"/>
<evidence type="ECO:0000313" key="2">
    <source>
        <dbReference type="Proteomes" id="UP001596439"/>
    </source>
</evidence>
<reference evidence="2" key="1">
    <citation type="journal article" date="2019" name="Int. J. Syst. Evol. Microbiol.">
        <title>The Global Catalogue of Microorganisms (GCM) 10K type strain sequencing project: providing services to taxonomists for standard genome sequencing and annotation.</title>
        <authorList>
            <consortium name="The Broad Institute Genomics Platform"/>
            <consortium name="The Broad Institute Genome Sequencing Center for Infectious Disease"/>
            <person name="Wu L."/>
            <person name="Ma J."/>
        </authorList>
    </citation>
    <scope>NUCLEOTIDE SEQUENCE [LARGE SCALE GENOMIC DNA]</scope>
    <source>
        <strain evidence="2">CCUG 55590</strain>
    </source>
</reference>
<keyword evidence="2" id="KW-1185">Reference proteome</keyword>
<dbReference type="Proteomes" id="UP001596439">
    <property type="component" value="Unassembled WGS sequence"/>
</dbReference>
<comment type="caution">
    <text evidence="1">The sequence shown here is derived from an EMBL/GenBank/DDBJ whole genome shotgun (WGS) entry which is preliminary data.</text>
</comment>
<dbReference type="RefSeq" id="WP_214788456.1">
    <property type="nucleotide sequence ID" value="NZ_JANIEL010000004.1"/>
</dbReference>
<gene>
    <name evidence="1" type="ORF">ACFQO8_07320</name>
</gene>
<protein>
    <submittedName>
        <fullName evidence="1">Uncharacterized protein</fullName>
    </submittedName>
</protein>
<dbReference type="EMBL" id="JBHTCE010000001">
    <property type="protein sequence ID" value="MFC7389952.1"/>
    <property type="molecule type" value="Genomic_DNA"/>
</dbReference>
<accession>A0ABW2PL78</accession>